<dbReference type="GO" id="GO:0000272">
    <property type="term" value="P:polysaccharide catabolic process"/>
    <property type="evidence" value="ECO:0007669"/>
    <property type="project" value="TreeGrafter"/>
</dbReference>
<sequence length="402" mass="44714">MNATLESAFAFAQAQVRALIAAYPADYYPMYTVHGKFGQDTKRWTHWCDGFYPGMMFLFAEATGESFWLDEAVKRSTPLEPRQYDRAVHDLGFLFFSTHLRWLELGGPEAHINALLDQAGKTMAMRFMEKGQYLRSFVEPASLFIDIMMNVGTIFQAGLRLSDEHLLAVAHRHCETTRRTIVRGDGSTSHEALFDLTSGECLRQSTHQGWRGDSCWARGLAWSLYGFTRTYQQTGRALYLQTAMANADYLLTQLPGGGVTTWDFDAPNQDIDSSGSAIAASGLLDLAAVCPDPVKGAAYRAWAIRSLELCCEQYLGDKTPGFEGILNGSIYHIHKNIGVHEACLFSEYFFVEALWKAIRPSAKPIPAVVTPYPEDSLPAQFKTWVDGPTEEDVASPVDGATK</sequence>
<evidence type="ECO:0000313" key="5">
    <source>
        <dbReference type="EMBL" id="MBB6052395.1"/>
    </source>
</evidence>
<dbReference type="AlphaFoldDB" id="A0A7W9W8P5"/>
<evidence type="ECO:0000256" key="1">
    <source>
        <dbReference type="ARBA" id="ARBA00022801"/>
    </source>
</evidence>
<dbReference type="GO" id="GO:0052757">
    <property type="term" value="F:chondroitin hydrolase activity"/>
    <property type="evidence" value="ECO:0007669"/>
    <property type="project" value="TreeGrafter"/>
</dbReference>
<dbReference type="InterPro" id="IPR052369">
    <property type="entry name" value="UG_Glycosaminoglycan_Hydrolase"/>
</dbReference>
<dbReference type="InterPro" id="IPR008928">
    <property type="entry name" value="6-hairpin_glycosidase_sf"/>
</dbReference>
<evidence type="ECO:0000256" key="2">
    <source>
        <dbReference type="ARBA" id="ARBA00038358"/>
    </source>
</evidence>
<dbReference type="PANTHER" id="PTHR36845:SF1">
    <property type="entry name" value="HYDROLASE, PUTATIVE (AFU_ORTHOLOGUE AFUA_7G05090)-RELATED"/>
    <property type="match status" value="1"/>
</dbReference>
<dbReference type="InterPro" id="IPR010905">
    <property type="entry name" value="Glyco_hydro_88"/>
</dbReference>
<feature type="active site" description="Proton donor" evidence="3">
    <location>
        <position position="146"/>
    </location>
</feature>
<keyword evidence="1 5" id="KW-0378">Hydrolase</keyword>
<dbReference type="RefSeq" id="WP_221290189.1">
    <property type="nucleotide sequence ID" value="NZ_JACHGW010000004.1"/>
</dbReference>
<accession>A0A7W9W8P5</accession>
<feature type="binding site" evidence="4">
    <location>
        <position position="222"/>
    </location>
    <ligand>
        <name>substrate</name>
    </ligand>
</feature>
<proteinExistence type="inferred from homology"/>
<feature type="binding site" evidence="4">
    <location>
        <position position="90"/>
    </location>
    <ligand>
        <name>substrate</name>
    </ligand>
</feature>
<dbReference type="Gene3D" id="1.50.10.10">
    <property type="match status" value="1"/>
</dbReference>
<dbReference type="Pfam" id="PF07470">
    <property type="entry name" value="Glyco_hydro_88"/>
    <property type="match status" value="1"/>
</dbReference>
<keyword evidence="5" id="KW-0326">Glycosidase</keyword>
<keyword evidence="6" id="KW-1185">Reference proteome</keyword>
<organism evidence="5 6">
    <name type="scientific">Armatimonas rosea</name>
    <dbReference type="NCBI Taxonomy" id="685828"/>
    <lineage>
        <taxon>Bacteria</taxon>
        <taxon>Bacillati</taxon>
        <taxon>Armatimonadota</taxon>
        <taxon>Armatimonadia</taxon>
        <taxon>Armatimonadales</taxon>
        <taxon>Armatimonadaceae</taxon>
        <taxon>Armatimonas</taxon>
    </lineage>
</organism>
<dbReference type="SUPFAM" id="SSF48208">
    <property type="entry name" value="Six-hairpin glycosidases"/>
    <property type="match status" value="1"/>
</dbReference>
<protein>
    <submittedName>
        <fullName evidence="5">Unsaturated chondroitin disaccharide hydrolase</fullName>
        <ecNumber evidence="5">3.2.1.180</ecNumber>
    </submittedName>
</protein>
<dbReference type="GO" id="GO:0102212">
    <property type="term" value="F:unsaturated chondroitin disaccharide hydrolase activity"/>
    <property type="evidence" value="ECO:0007669"/>
    <property type="project" value="UniProtKB-EC"/>
</dbReference>
<feature type="binding site" evidence="4">
    <location>
        <position position="146"/>
    </location>
    <ligand>
        <name>substrate</name>
    </ligand>
</feature>
<evidence type="ECO:0000313" key="6">
    <source>
        <dbReference type="Proteomes" id="UP000520814"/>
    </source>
</evidence>
<feature type="binding site" evidence="4">
    <location>
        <position position="218"/>
    </location>
    <ligand>
        <name>substrate</name>
    </ligand>
</feature>
<feature type="active site" description="Nucleophile" evidence="3">
    <location>
        <position position="90"/>
    </location>
</feature>
<dbReference type="PANTHER" id="PTHR36845">
    <property type="entry name" value="HYDROLASE, PUTATIVE (AFU_ORTHOLOGUE AFUA_7G05090)-RELATED"/>
    <property type="match status" value="1"/>
</dbReference>
<reference evidence="5 6" key="1">
    <citation type="submission" date="2020-08" db="EMBL/GenBank/DDBJ databases">
        <title>Genomic Encyclopedia of Type Strains, Phase IV (KMG-IV): sequencing the most valuable type-strain genomes for metagenomic binning, comparative biology and taxonomic classification.</title>
        <authorList>
            <person name="Goeker M."/>
        </authorList>
    </citation>
    <scope>NUCLEOTIDE SEQUENCE [LARGE SCALE GENOMIC DNA]</scope>
    <source>
        <strain evidence="5 6">DSM 23562</strain>
    </source>
</reference>
<name>A0A7W9W8P5_ARMRO</name>
<evidence type="ECO:0000256" key="4">
    <source>
        <dbReference type="PIRSR" id="PIRSR610905-2"/>
    </source>
</evidence>
<dbReference type="Proteomes" id="UP000520814">
    <property type="component" value="Unassembled WGS sequence"/>
</dbReference>
<feature type="binding site" evidence="4">
    <location>
        <position position="206"/>
    </location>
    <ligand>
        <name>substrate</name>
    </ligand>
</feature>
<dbReference type="EMBL" id="JACHGW010000004">
    <property type="protein sequence ID" value="MBB6052395.1"/>
    <property type="molecule type" value="Genomic_DNA"/>
</dbReference>
<comment type="similarity">
    <text evidence="2">Belongs to the glycosyl hydrolase 88 family.</text>
</comment>
<dbReference type="EC" id="3.2.1.180" evidence="5"/>
<dbReference type="InterPro" id="IPR012341">
    <property type="entry name" value="6hp_glycosidase-like_sf"/>
</dbReference>
<evidence type="ECO:0000256" key="3">
    <source>
        <dbReference type="PIRSR" id="PIRSR610905-1"/>
    </source>
</evidence>
<comment type="caution">
    <text evidence="5">The sequence shown here is derived from an EMBL/GenBank/DDBJ whole genome shotgun (WGS) entry which is preliminary data.</text>
</comment>
<gene>
    <name evidence="5" type="ORF">HNQ39_004216</name>
</gene>